<evidence type="ECO:0000313" key="3">
    <source>
        <dbReference type="Proteomes" id="UP000297716"/>
    </source>
</evidence>
<gene>
    <name evidence="2" type="ORF">E0Z10_g7212</name>
</gene>
<protein>
    <recommendedName>
        <fullName evidence="4">CBM-cenC domain-containing protein</fullName>
    </recommendedName>
</protein>
<feature type="signal peptide" evidence="1">
    <location>
        <begin position="1"/>
        <end position="21"/>
    </location>
</feature>
<feature type="chain" id="PRO_5021499857" description="CBM-cenC domain-containing protein" evidence="1">
    <location>
        <begin position="22"/>
        <end position="304"/>
    </location>
</feature>
<evidence type="ECO:0000256" key="1">
    <source>
        <dbReference type="SAM" id="SignalP"/>
    </source>
</evidence>
<proteinExistence type="predicted"/>
<reference evidence="2 3" key="1">
    <citation type="submission" date="2019-03" db="EMBL/GenBank/DDBJ databases">
        <title>Draft genome sequence of Xylaria hypoxylon DSM 108379, a ubiquitous saprotrophic-parasitic fungi on hardwood.</title>
        <authorList>
            <person name="Buettner E."/>
            <person name="Leonhardt S."/>
            <person name="Gebauer A.M."/>
            <person name="Liers C."/>
            <person name="Hofrichter M."/>
            <person name="Kellner H."/>
        </authorList>
    </citation>
    <scope>NUCLEOTIDE SEQUENCE [LARGE SCALE GENOMIC DNA]</scope>
    <source>
        <strain evidence="2 3">DSM 108379</strain>
    </source>
</reference>
<dbReference type="STRING" id="37992.A0A4Z0YQW8"/>
<keyword evidence="3" id="KW-1185">Reference proteome</keyword>
<evidence type="ECO:0000313" key="2">
    <source>
        <dbReference type="EMBL" id="TGJ81545.1"/>
    </source>
</evidence>
<organism evidence="2 3">
    <name type="scientific">Xylaria hypoxylon</name>
    <dbReference type="NCBI Taxonomy" id="37992"/>
    <lineage>
        <taxon>Eukaryota</taxon>
        <taxon>Fungi</taxon>
        <taxon>Dikarya</taxon>
        <taxon>Ascomycota</taxon>
        <taxon>Pezizomycotina</taxon>
        <taxon>Sordariomycetes</taxon>
        <taxon>Xylariomycetidae</taxon>
        <taxon>Xylariales</taxon>
        <taxon>Xylariaceae</taxon>
        <taxon>Xylaria</taxon>
    </lineage>
</organism>
<accession>A0A4Z0YQW8</accession>
<dbReference type="AlphaFoldDB" id="A0A4Z0YQW8"/>
<comment type="caution">
    <text evidence="2">The sequence shown here is derived from an EMBL/GenBank/DDBJ whole genome shotgun (WGS) entry which is preliminary data.</text>
</comment>
<keyword evidence="1" id="KW-0732">Signal</keyword>
<evidence type="ECO:0008006" key="4">
    <source>
        <dbReference type="Google" id="ProtNLM"/>
    </source>
</evidence>
<dbReference type="InterPro" id="IPR008979">
    <property type="entry name" value="Galactose-bd-like_sf"/>
</dbReference>
<dbReference type="EMBL" id="SKBN01000163">
    <property type="protein sequence ID" value="TGJ81545.1"/>
    <property type="molecule type" value="Genomic_DNA"/>
</dbReference>
<dbReference type="Gene3D" id="2.60.120.260">
    <property type="entry name" value="Galactose-binding domain-like"/>
    <property type="match status" value="1"/>
</dbReference>
<sequence>MGHLRITASLVIAFLTTTVVAHETCTTEQAPNLLVNPSWEDGTTGWSYSFPGGAASTISNAYATDGTDSLLLPSAATYTLVHQTLTNLVVGETYTVSVDFQGVVNSIYTISEQCIIYLYHDALTTTNLITYKLLQFNRNVNTGWQTLGGTYKATSATYTFGLYASCTPYKTPRYTNANAFTLPNTIAIIITRTFVNSTSVVSTDTSFVAIIRTFINSAIILSPSAPFVIIARTFLSPAIVISTGTFLISPANNVFPGTPFVIAIARAFVSPANVVSPSTSVITTWTFINSAIILSTSASVYLCV</sequence>
<dbReference type="Proteomes" id="UP000297716">
    <property type="component" value="Unassembled WGS sequence"/>
</dbReference>
<name>A0A4Z0YQW8_9PEZI</name>
<dbReference type="OrthoDB" id="3565477at2759"/>
<dbReference type="SUPFAM" id="SSF49785">
    <property type="entry name" value="Galactose-binding domain-like"/>
    <property type="match status" value="1"/>
</dbReference>